<dbReference type="SUPFAM" id="SSF53383">
    <property type="entry name" value="PLP-dependent transferases"/>
    <property type="match status" value="1"/>
</dbReference>
<dbReference type="Gene3D" id="3.40.640.10">
    <property type="entry name" value="Type I PLP-dependent aspartate aminotransferase-like (Major domain)"/>
    <property type="match status" value="2"/>
</dbReference>
<evidence type="ECO:0000256" key="2">
    <source>
        <dbReference type="ARBA" id="ARBA00022898"/>
    </source>
</evidence>
<dbReference type="InterPro" id="IPR015421">
    <property type="entry name" value="PyrdxlP-dep_Trfase_major"/>
</dbReference>
<evidence type="ECO:0000313" key="6">
    <source>
        <dbReference type="Proteomes" id="UP000789342"/>
    </source>
</evidence>
<evidence type="ECO:0000313" key="5">
    <source>
        <dbReference type="EMBL" id="CAG8647167.1"/>
    </source>
</evidence>
<dbReference type="PANTHER" id="PTHR42735:SF4">
    <property type="entry name" value="PYRIDOXAL PHOSPHATE-DEPENDENT DECARBOXYLASE FAMILY PROTEIN"/>
    <property type="match status" value="1"/>
</dbReference>
<dbReference type="EMBL" id="CAJVPV010010023">
    <property type="protein sequence ID" value="CAG8647167.1"/>
    <property type="molecule type" value="Genomic_DNA"/>
</dbReference>
<evidence type="ECO:0000256" key="3">
    <source>
        <dbReference type="ARBA" id="ARBA00023239"/>
    </source>
</evidence>
<dbReference type="GO" id="GO:0019752">
    <property type="term" value="P:carboxylic acid metabolic process"/>
    <property type="evidence" value="ECO:0007669"/>
    <property type="project" value="InterPro"/>
</dbReference>
<dbReference type="GO" id="GO:0016830">
    <property type="term" value="F:carbon-carbon lyase activity"/>
    <property type="evidence" value="ECO:0007669"/>
    <property type="project" value="InterPro"/>
</dbReference>
<dbReference type="GO" id="GO:0030170">
    <property type="term" value="F:pyridoxal phosphate binding"/>
    <property type="evidence" value="ECO:0007669"/>
    <property type="project" value="InterPro"/>
</dbReference>
<dbReference type="Pfam" id="PF00282">
    <property type="entry name" value="Pyridoxal_deC"/>
    <property type="match status" value="1"/>
</dbReference>
<reference evidence="5" key="1">
    <citation type="submission" date="2021-06" db="EMBL/GenBank/DDBJ databases">
        <authorList>
            <person name="Kallberg Y."/>
            <person name="Tangrot J."/>
            <person name="Rosling A."/>
        </authorList>
    </citation>
    <scope>NUCLEOTIDE SEQUENCE</scope>
    <source>
        <strain evidence="5">CL551</strain>
    </source>
</reference>
<keyword evidence="3" id="KW-0456">Lyase</keyword>
<dbReference type="InterPro" id="IPR050477">
    <property type="entry name" value="GrpII_AminoAcid_Decarb"/>
</dbReference>
<evidence type="ECO:0000256" key="1">
    <source>
        <dbReference type="ARBA" id="ARBA00001933"/>
    </source>
</evidence>
<feature type="modified residue" description="N6-(pyridoxal phosphate)lysine" evidence="4">
    <location>
        <position position="445"/>
    </location>
</feature>
<accession>A0A9N9H225</accession>
<protein>
    <submittedName>
        <fullName evidence="5">6218_t:CDS:1</fullName>
    </submittedName>
</protein>
<keyword evidence="2 4" id="KW-0663">Pyridoxal phosphate</keyword>
<dbReference type="Proteomes" id="UP000789342">
    <property type="component" value="Unassembled WGS sequence"/>
</dbReference>
<comment type="caution">
    <text evidence="5">The sequence shown here is derived from an EMBL/GenBank/DDBJ whole genome shotgun (WGS) entry which is preliminary data.</text>
</comment>
<gene>
    <name evidence="5" type="ORF">AMORRO_LOCUS9786</name>
</gene>
<evidence type="ECO:0000256" key="4">
    <source>
        <dbReference type="PIRSR" id="PIRSR602129-50"/>
    </source>
</evidence>
<organism evidence="5 6">
    <name type="scientific">Acaulospora morrowiae</name>
    <dbReference type="NCBI Taxonomy" id="94023"/>
    <lineage>
        <taxon>Eukaryota</taxon>
        <taxon>Fungi</taxon>
        <taxon>Fungi incertae sedis</taxon>
        <taxon>Mucoromycota</taxon>
        <taxon>Glomeromycotina</taxon>
        <taxon>Glomeromycetes</taxon>
        <taxon>Diversisporales</taxon>
        <taxon>Acaulosporaceae</taxon>
        <taxon>Acaulospora</taxon>
    </lineage>
</organism>
<dbReference type="InterPro" id="IPR002129">
    <property type="entry name" value="PyrdxlP-dep_de-COase"/>
</dbReference>
<dbReference type="OrthoDB" id="2161780at2759"/>
<name>A0A9N9H225_9GLOM</name>
<dbReference type="InterPro" id="IPR015424">
    <property type="entry name" value="PyrdxlP-dep_Trfase"/>
</dbReference>
<keyword evidence="6" id="KW-1185">Reference proteome</keyword>
<proteinExistence type="predicted"/>
<sequence>MSDVNSQRATNNFNSQHNAIGAWFLGPQAENFVYLQKIFNNVAEHQMEARKKYFPDDLPFINSGTQASPEFQESMNKLEGTLRCLMGHLSDHSVPFWSPRYMGHMNTDTSLPANVGYLTTMFFNQNNVSAEGGPLTTLIEIEVGKQLCEMIGYNIDSENKNEPVGWGHITSGGSNCVLQSYLRCYLNHRAARNLKFYPLSLRRASDHTEPLNFIADSFKVELCDGTQKLLKDCSTWEMLNIKAQTILDFPERLSKEYNISEQYLESVMHNYIIQTVGKDALKKHFGVTKRTLYFVGASKHYSWPKAAAVTGIGSENLRSIPVNNAARMDSDALDKLLQQCLENQQAVYAVVTIMGSTEHGAVDPLSQVVKLREKYEKLGLTFVIHADAAWGGYFASMICKTPEDRAIHSPDPNMDYVPTLALRPYTENELKHLKFCDSITVDPHKSGYCPYPAGSLLYRDGRMKHMTTWKSPVVFQDSDYECIGIYGIEGSKPGSSSVGVWFSHEIIGLHSNGYGALLGEATFTCTKMYTHWATMSTDDTSFIVVPFNPLPAELEGQTSEEIEAQKEFIRQRIVNRPNIDLIKDEDALELIKKLGSDLIINTFACNFRIDGKVNEDVIEANTFNRRIYERFSIRKITDKMNTKPLVITSTMLSQKAYGECLTNFKRRLGLKGDQDLYILVNVVMSPFPTVGNFIGELANEFKKVAEEEVKVSIKHNKSSPDRHGFIMQGTDSLYLVHLPMFYMENHNHQLILQAELPPDVMEKYIEVRQQDPKLIMMLGNIEETTLNDIIVKKEFKAEIYKGLPDGSGSYWMTGVPVKNVRVIKKRGLRPNYLDTHYPKGHMPFYLYGTEKQLHIDHLLVKAPNIHISADQVKLELESGTLDKTRSEIGVLAHITSINEIVMQPFKNNSKLEEEFIIKPGAKFDIELYDDPVKDPEANGPGLNDVSKIAPFAKGTITLGSNVWLDTDMLNEDHLDHPVCAAKWRERFADLLSEHERYWTCPLHS</sequence>
<comment type="cofactor">
    <cofactor evidence="1 4">
        <name>pyridoxal 5'-phosphate</name>
        <dbReference type="ChEBI" id="CHEBI:597326"/>
    </cofactor>
</comment>
<dbReference type="AlphaFoldDB" id="A0A9N9H225"/>
<dbReference type="PANTHER" id="PTHR42735">
    <property type="match status" value="1"/>
</dbReference>